<sequence>MPATRTKDESDRRPTLPSIHTLNLPLLSGPAGPNVSYQNHNNLQRISNHAGRHARNFSTSSSVTNESRNNSPSPSPNVGENPANPFASGRPVRLRACTLEEADAIIFVGPATEVPQKSNYAPRQFKEPSMLIFGPNVDDYRKNPRPIAKGSRIHPYRIVRSPSPTINGRRSSVVTITPLPMPHRRL</sequence>
<keyword evidence="3" id="KW-1185">Reference proteome</keyword>
<dbReference type="AlphaFoldDB" id="A0A409WZW8"/>
<dbReference type="OrthoDB" id="3267542at2759"/>
<comment type="caution">
    <text evidence="2">The sequence shown here is derived from an EMBL/GenBank/DDBJ whole genome shotgun (WGS) entry which is preliminary data.</text>
</comment>
<dbReference type="InParanoid" id="A0A409WZW8"/>
<accession>A0A409WZW8</accession>
<evidence type="ECO:0000256" key="1">
    <source>
        <dbReference type="SAM" id="MobiDB-lite"/>
    </source>
</evidence>
<protein>
    <submittedName>
        <fullName evidence="2">Uncharacterized protein</fullName>
    </submittedName>
</protein>
<proteinExistence type="predicted"/>
<feature type="compositionally biased region" description="Basic and acidic residues" evidence="1">
    <location>
        <begin position="1"/>
        <end position="14"/>
    </location>
</feature>
<dbReference type="EMBL" id="NHYD01002933">
    <property type="protein sequence ID" value="PPQ84078.1"/>
    <property type="molecule type" value="Genomic_DNA"/>
</dbReference>
<feature type="compositionally biased region" description="Polar residues" evidence="1">
    <location>
        <begin position="35"/>
        <end position="47"/>
    </location>
</feature>
<name>A0A409WZW8_PSICY</name>
<gene>
    <name evidence="2" type="ORF">CVT25_003598</name>
</gene>
<feature type="region of interest" description="Disordered" evidence="1">
    <location>
        <begin position="1"/>
        <end position="89"/>
    </location>
</feature>
<evidence type="ECO:0000313" key="2">
    <source>
        <dbReference type="EMBL" id="PPQ84078.1"/>
    </source>
</evidence>
<organism evidence="2 3">
    <name type="scientific">Psilocybe cyanescens</name>
    <dbReference type="NCBI Taxonomy" id="93625"/>
    <lineage>
        <taxon>Eukaryota</taxon>
        <taxon>Fungi</taxon>
        <taxon>Dikarya</taxon>
        <taxon>Basidiomycota</taxon>
        <taxon>Agaricomycotina</taxon>
        <taxon>Agaricomycetes</taxon>
        <taxon>Agaricomycetidae</taxon>
        <taxon>Agaricales</taxon>
        <taxon>Agaricineae</taxon>
        <taxon>Strophariaceae</taxon>
        <taxon>Psilocybe</taxon>
    </lineage>
</organism>
<feature type="compositionally biased region" description="Polar residues" evidence="1">
    <location>
        <begin position="56"/>
        <end position="68"/>
    </location>
</feature>
<reference evidence="2 3" key="1">
    <citation type="journal article" date="2018" name="Evol. Lett.">
        <title>Horizontal gene cluster transfer increased hallucinogenic mushroom diversity.</title>
        <authorList>
            <person name="Reynolds H.T."/>
            <person name="Vijayakumar V."/>
            <person name="Gluck-Thaler E."/>
            <person name="Korotkin H.B."/>
            <person name="Matheny P.B."/>
            <person name="Slot J.C."/>
        </authorList>
    </citation>
    <scope>NUCLEOTIDE SEQUENCE [LARGE SCALE GENOMIC DNA]</scope>
    <source>
        <strain evidence="2 3">2631</strain>
    </source>
</reference>
<dbReference type="Proteomes" id="UP000283269">
    <property type="component" value="Unassembled WGS sequence"/>
</dbReference>
<evidence type="ECO:0000313" key="3">
    <source>
        <dbReference type="Proteomes" id="UP000283269"/>
    </source>
</evidence>